<evidence type="ECO:0000313" key="2">
    <source>
        <dbReference type="Proteomes" id="UP000193467"/>
    </source>
</evidence>
<dbReference type="Proteomes" id="UP000193467">
    <property type="component" value="Unassembled WGS sequence"/>
</dbReference>
<evidence type="ECO:0000313" key="1">
    <source>
        <dbReference type="EMBL" id="ORY73421.1"/>
    </source>
</evidence>
<comment type="caution">
    <text evidence="1">The sequence shown here is derived from an EMBL/GenBank/DDBJ whole genome shotgun (WGS) entry which is preliminary data.</text>
</comment>
<dbReference type="EMBL" id="MCGR01000046">
    <property type="protein sequence ID" value="ORY73421.1"/>
    <property type="molecule type" value="Genomic_DNA"/>
</dbReference>
<dbReference type="AlphaFoldDB" id="A0A1Y2EPA9"/>
<name>A0A1Y2EPA9_9BASI</name>
<protein>
    <submittedName>
        <fullName evidence="1">Uncharacterized protein</fullName>
    </submittedName>
</protein>
<organism evidence="1 2">
    <name type="scientific">Leucosporidium creatinivorum</name>
    <dbReference type="NCBI Taxonomy" id="106004"/>
    <lineage>
        <taxon>Eukaryota</taxon>
        <taxon>Fungi</taxon>
        <taxon>Dikarya</taxon>
        <taxon>Basidiomycota</taxon>
        <taxon>Pucciniomycotina</taxon>
        <taxon>Microbotryomycetes</taxon>
        <taxon>Leucosporidiales</taxon>
        <taxon>Leucosporidium</taxon>
    </lineage>
</organism>
<dbReference type="InParanoid" id="A0A1Y2EPA9"/>
<reference evidence="1 2" key="1">
    <citation type="submission" date="2016-07" db="EMBL/GenBank/DDBJ databases">
        <title>Pervasive Adenine N6-methylation of Active Genes in Fungi.</title>
        <authorList>
            <consortium name="DOE Joint Genome Institute"/>
            <person name="Mondo S.J."/>
            <person name="Dannebaum R.O."/>
            <person name="Kuo R.C."/>
            <person name="Labutti K."/>
            <person name="Haridas S."/>
            <person name="Kuo A."/>
            <person name="Salamov A."/>
            <person name="Ahrendt S.R."/>
            <person name="Lipzen A."/>
            <person name="Sullivan W."/>
            <person name="Andreopoulos W.B."/>
            <person name="Clum A."/>
            <person name="Lindquist E."/>
            <person name="Daum C."/>
            <person name="Ramamoorthy G.K."/>
            <person name="Gryganskyi A."/>
            <person name="Culley D."/>
            <person name="Magnuson J.K."/>
            <person name="James T.Y."/>
            <person name="O'Malley M.A."/>
            <person name="Stajich J.E."/>
            <person name="Spatafora J.W."/>
            <person name="Visel A."/>
            <person name="Grigoriev I.V."/>
        </authorList>
    </citation>
    <scope>NUCLEOTIDE SEQUENCE [LARGE SCALE GENOMIC DNA]</scope>
    <source>
        <strain evidence="1 2">62-1032</strain>
    </source>
</reference>
<gene>
    <name evidence="1" type="ORF">BCR35DRAFT_307161</name>
</gene>
<sequence length="354" mass="38964">MLALPLELLEHILRLADDSEASYKSRGELYSKTALVARRWRNPSQRLLWEEVALFGDSQARTFAASEGTKRHVTRSLAFLVPRGAHLSAEAARAAIESVHSLRSLDLNGLHTAEELNSTILESESLCDLKALLLNRPLSAAAHRIKPPFRLKQLCIGDSDYPDGLIQSLCAASADTLTSFTLAIGASRSATEAVHEAFGLVAHGLEDLGIWWCDNDLHFLDFDLDSALSTCPDLQSCTSLMSLRLIHHPHPPQFLHSLLSTIPSSIRHLEAFSSPVATVSVDYQSSLALPALKELERWSVVDPTGGFGCPGDVKAWLDFVDACRKKKIEFRMPWPSRRSVSFLPTTDGACCEVR</sequence>
<proteinExistence type="predicted"/>
<keyword evidence="2" id="KW-1185">Reference proteome</keyword>
<accession>A0A1Y2EPA9</accession>